<dbReference type="Pfam" id="PF00480">
    <property type="entry name" value="ROK"/>
    <property type="match status" value="1"/>
</dbReference>
<comment type="similarity">
    <text evidence="1">Belongs to the ROK (NagC/XylR) family.</text>
</comment>
<dbReference type="InterPro" id="IPR005471">
    <property type="entry name" value="Tscrpt_reg_IclR_N"/>
</dbReference>
<dbReference type="Pfam" id="PF09339">
    <property type="entry name" value="HTH_IclR"/>
    <property type="match status" value="1"/>
</dbReference>
<dbReference type="InterPro" id="IPR043129">
    <property type="entry name" value="ATPase_NBD"/>
</dbReference>
<dbReference type="SUPFAM" id="SSF46785">
    <property type="entry name" value="Winged helix' DNA-binding domain"/>
    <property type="match status" value="1"/>
</dbReference>
<dbReference type="EMBL" id="CP032630">
    <property type="protein sequence ID" value="AYF98197.1"/>
    <property type="molecule type" value="Genomic_DNA"/>
</dbReference>
<evidence type="ECO:0000313" key="3">
    <source>
        <dbReference type="EMBL" id="AYF98197.1"/>
    </source>
</evidence>
<dbReference type="KEGG" id="lyd:D7I47_07985"/>
<dbReference type="Gene3D" id="1.10.10.10">
    <property type="entry name" value="Winged helix-like DNA-binding domain superfamily/Winged helix DNA-binding domain"/>
    <property type="match status" value="1"/>
</dbReference>
<organism evidence="3 4">
    <name type="scientific">Protaetiibacter intestinalis</name>
    <dbReference type="NCBI Taxonomy" id="2419774"/>
    <lineage>
        <taxon>Bacteria</taxon>
        <taxon>Bacillati</taxon>
        <taxon>Actinomycetota</taxon>
        <taxon>Actinomycetes</taxon>
        <taxon>Micrococcales</taxon>
        <taxon>Microbacteriaceae</taxon>
        <taxon>Protaetiibacter</taxon>
    </lineage>
</organism>
<proteinExistence type="inferred from homology"/>
<sequence length="394" mass="41319">MVCLVAVLGDTVDSVRRRNLSTVLELVHRGDGPSRADLTNLTGLNRSTIGALVGELVELGLVQETDPSATNRVGRPSRRVLPHPGPAIIAVNPEIDAVTVAVVGLGAQVEHRIRHELDHIASPEETAAVIGALVEELRAGPLKDRRLVGVGLAVPGLVRASDGVVRWAPHLGWREISFPRLVESVVGLPTFADNDATLGALAERLFGVGRGVDQLVYLNGGASGIGGGVIINGRPYRGAYGYAGEFGHNRPRLDDPAHRATVGGTLEEEVSRARLLAILGRRTSDEPEFEAAVLSSQDPALHAELARQQVVLGGALGNAINVIGPELVVLGGFLATLLAWDAPGLEAAVAARTLPVAWEGTRIRPAGLARNRLLIGAAELAFGSVLRDPASFAD</sequence>
<name>A0A387B764_9MICO</name>
<dbReference type="SUPFAM" id="SSF53067">
    <property type="entry name" value="Actin-like ATPase domain"/>
    <property type="match status" value="1"/>
</dbReference>
<gene>
    <name evidence="3" type="ORF">D7I47_07985</name>
</gene>
<reference evidence="4" key="1">
    <citation type="submission" date="2018-09" db="EMBL/GenBank/DDBJ databases">
        <title>Genome sequencing of strain 2DFWR-13.</title>
        <authorList>
            <person name="Heo J."/>
            <person name="Kim S.-J."/>
            <person name="Kwon S.-W."/>
        </authorList>
    </citation>
    <scope>NUCLEOTIDE SEQUENCE [LARGE SCALE GENOMIC DNA]</scope>
    <source>
        <strain evidence="4">2DFWR-13</strain>
    </source>
</reference>
<evidence type="ECO:0000256" key="1">
    <source>
        <dbReference type="ARBA" id="ARBA00006479"/>
    </source>
</evidence>
<accession>A0A387B764</accession>
<dbReference type="InterPro" id="IPR036388">
    <property type="entry name" value="WH-like_DNA-bd_sf"/>
</dbReference>
<dbReference type="AlphaFoldDB" id="A0A387B764"/>
<dbReference type="InterPro" id="IPR036390">
    <property type="entry name" value="WH_DNA-bd_sf"/>
</dbReference>
<dbReference type="PANTHER" id="PTHR18964:SF149">
    <property type="entry name" value="BIFUNCTIONAL UDP-N-ACETYLGLUCOSAMINE 2-EPIMERASE_N-ACETYLMANNOSAMINE KINASE"/>
    <property type="match status" value="1"/>
</dbReference>
<dbReference type="Gene3D" id="3.30.420.40">
    <property type="match status" value="2"/>
</dbReference>
<keyword evidence="4" id="KW-1185">Reference proteome</keyword>
<dbReference type="OrthoDB" id="5174513at2"/>
<dbReference type="InterPro" id="IPR000600">
    <property type="entry name" value="ROK"/>
</dbReference>
<dbReference type="PANTHER" id="PTHR18964">
    <property type="entry name" value="ROK (REPRESSOR, ORF, KINASE) FAMILY"/>
    <property type="match status" value="1"/>
</dbReference>
<feature type="domain" description="HTH iclR-type" evidence="2">
    <location>
        <begin position="22"/>
        <end position="64"/>
    </location>
</feature>
<dbReference type="Proteomes" id="UP000278886">
    <property type="component" value="Chromosome"/>
</dbReference>
<evidence type="ECO:0000259" key="2">
    <source>
        <dbReference type="Pfam" id="PF09339"/>
    </source>
</evidence>
<protein>
    <submittedName>
        <fullName evidence="3">ROK family transcriptional regulator</fullName>
    </submittedName>
</protein>
<evidence type="ECO:0000313" key="4">
    <source>
        <dbReference type="Proteomes" id="UP000278886"/>
    </source>
</evidence>